<feature type="transmembrane region" description="Helical" evidence="8">
    <location>
        <begin position="112"/>
        <end position="132"/>
    </location>
</feature>
<feature type="transmembrane region" description="Helical" evidence="8">
    <location>
        <begin position="72"/>
        <end position="91"/>
    </location>
</feature>
<feature type="transmembrane region" description="Helical" evidence="8">
    <location>
        <begin position="21"/>
        <end position="42"/>
    </location>
</feature>
<keyword evidence="6 8" id="KW-1133">Transmembrane helix</keyword>
<evidence type="ECO:0000313" key="9">
    <source>
        <dbReference type="EMBL" id="GEA83030.1"/>
    </source>
</evidence>
<evidence type="ECO:0000256" key="2">
    <source>
        <dbReference type="ARBA" id="ARBA00022475"/>
    </source>
</evidence>
<evidence type="ECO:0000256" key="4">
    <source>
        <dbReference type="ARBA" id="ARBA00022960"/>
    </source>
</evidence>
<protein>
    <submittedName>
        <fullName evidence="9">Membrane protein</fullName>
    </submittedName>
</protein>
<dbReference type="Proteomes" id="UP000320461">
    <property type="component" value="Unassembled WGS sequence"/>
</dbReference>
<dbReference type="GO" id="GO:0034204">
    <property type="term" value="P:lipid translocation"/>
    <property type="evidence" value="ECO:0007669"/>
    <property type="project" value="TreeGrafter"/>
</dbReference>
<feature type="transmembrane region" description="Helical" evidence="8">
    <location>
        <begin position="510"/>
        <end position="535"/>
    </location>
</feature>
<keyword evidence="3 8" id="KW-0812">Transmembrane</keyword>
<keyword evidence="7 8" id="KW-0472">Membrane</keyword>
<dbReference type="AlphaFoldDB" id="A0A4Y3KJA8"/>
<keyword evidence="5" id="KW-0573">Peptidoglycan synthesis</keyword>
<keyword evidence="10" id="KW-1185">Reference proteome</keyword>
<keyword evidence="2" id="KW-1003">Cell membrane</keyword>
<evidence type="ECO:0000256" key="7">
    <source>
        <dbReference type="ARBA" id="ARBA00023136"/>
    </source>
</evidence>
<dbReference type="PANTHER" id="PTHR47019:SF1">
    <property type="entry name" value="LIPID II FLIPPASE MURJ"/>
    <property type="match status" value="1"/>
</dbReference>
<feature type="transmembrane region" description="Helical" evidence="8">
    <location>
        <begin position="305"/>
        <end position="325"/>
    </location>
</feature>
<reference evidence="9 10" key="1">
    <citation type="submission" date="2019-06" db="EMBL/GenBank/DDBJ databases">
        <title>Whole genome shotgun sequence of Cellulomonas gelida NBRC 3748.</title>
        <authorList>
            <person name="Hosoyama A."/>
            <person name="Uohara A."/>
            <person name="Ohji S."/>
            <person name="Ichikawa N."/>
        </authorList>
    </citation>
    <scope>NUCLEOTIDE SEQUENCE [LARGE SCALE GENOMIC DNA]</scope>
    <source>
        <strain evidence="9 10">NBRC 3748</strain>
    </source>
</reference>
<feature type="transmembrane region" description="Helical" evidence="8">
    <location>
        <begin position="346"/>
        <end position="372"/>
    </location>
</feature>
<dbReference type="EMBL" id="BJLQ01000002">
    <property type="protein sequence ID" value="GEA83030.1"/>
    <property type="molecule type" value="Genomic_DNA"/>
</dbReference>
<feature type="transmembrane region" description="Helical" evidence="8">
    <location>
        <begin position="175"/>
        <end position="197"/>
    </location>
</feature>
<organism evidence="9 10">
    <name type="scientific">Cellulomonas gelida</name>
    <dbReference type="NCBI Taxonomy" id="1712"/>
    <lineage>
        <taxon>Bacteria</taxon>
        <taxon>Bacillati</taxon>
        <taxon>Actinomycetota</taxon>
        <taxon>Actinomycetes</taxon>
        <taxon>Micrococcales</taxon>
        <taxon>Cellulomonadaceae</taxon>
        <taxon>Cellulomonas</taxon>
    </lineage>
</organism>
<dbReference type="GO" id="GO:0005886">
    <property type="term" value="C:plasma membrane"/>
    <property type="evidence" value="ECO:0007669"/>
    <property type="project" value="UniProtKB-SubCell"/>
</dbReference>
<dbReference type="GO" id="GO:0009252">
    <property type="term" value="P:peptidoglycan biosynthetic process"/>
    <property type="evidence" value="ECO:0007669"/>
    <property type="project" value="UniProtKB-KW"/>
</dbReference>
<dbReference type="GO" id="GO:0008360">
    <property type="term" value="P:regulation of cell shape"/>
    <property type="evidence" value="ECO:0007669"/>
    <property type="project" value="UniProtKB-KW"/>
</dbReference>
<dbReference type="InterPro" id="IPR051050">
    <property type="entry name" value="Lipid_II_flippase_MurJ/MviN"/>
</dbReference>
<evidence type="ECO:0000313" key="10">
    <source>
        <dbReference type="Proteomes" id="UP000320461"/>
    </source>
</evidence>
<dbReference type="GO" id="GO:0015648">
    <property type="term" value="F:lipid-linked peptidoglycan transporter activity"/>
    <property type="evidence" value="ECO:0007669"/>
    <property type="project" value="TreeGrafter"/>
</dbReference>
<evidence type="ECO:0000256" key="1">
    <source>
        <dbReference type="ARBA" id="ARBA00004651"/>
    </source>
</evidence>
<feature type="transmembrane region" description="Helical" evidence="8">
    <location>
        <begin position="413"/>
        <end position="433"/>
    </location>
</feature>
<gene>
    <name evidence="9" type="ORF">CGE01nite_02810</name>
</gene>
<dbReference type="Pfam" id="PF03023">
    <property type="entry name" value="MurJ"/>
    <property type="match status" value="1"/>
</dbReference>
<evidence type="ECO:0000256" key="5">
    <source>
        <dbReference type="ARBA" id="ARBA00022984"/>
    </source>
</evidence>
<feature type="transmembrane region" description="Helical" evidence="8">
    <location>
        <begin position="144"/>
        <end position="168"/>
    </location>
</feature>
<keyword evidence="4" id="KW-0133">Cell shape</keyword>
<name>A0A4Y3KJA8_9CELL</name>
<comment type="subcellular location">
    <subcellularLocation>
        <location evidence="1">Cell membrane</location>
        <topology evidence="1">Multi-pass membrane protein</topology>
    </subcellularLocation>
</comment>
<evidence type="ECO:0000256" key="6">
    <source>
        <dbReference type="ARBA" id="ARBA00022989"/>
    </source>
</evidence>
<feature type="transmembrane region" description="Helical" evidence="8">
    <location>
        <begin position="439"/>
        <end position="465"/>
    </location>
</feature>
<dbReference type="InterPro" id="IPR004268">
    <property type="entry name" value="MurJ"/>
</dbReference>
<accession>A0A4Y3KJA8</accession>
<evidence type="ECO:0000256" key="8">
    <source>
        <dbReference type="SAM" id="Phobius"/>
    </source>
</evidence>
<comment type="caution">
    <text evidence="9">The sequence shown here is derived from an EMBL/GenBank/DDBJ whole genome shotgun (WGS) entry which is preliminary data.</text>
</comment>
<sequence length="563" mass="57303">MGSPAGARAGSERVSPAARRALGGLAGAAAMIAAVTVLSRLLGFGRWLLQASEVGPGVIGDAYNSANLLPNVLFEVAAGGALAGALVPLLTGPIARGDRREVERTASGALGWTLLVLAPLAVLLAALSTPIAHALAHTSDQVDLIRFFILVFAVQVPLYGVAVLLYAVLQAHKRFFWPAFAPVISSLVVMTTYVVYGALANGEQSDPAALESQALDVLAWGTTLGVAAMCLPMFVPVRRLGVRLRPTLRFPHGVGRRLRHLALAGVGAVAAQQLALLVIMKVAWWQPYAQEGTLTRFLYTQQVYLLPYAVLVVPLATSSFPRIAARASAGDRVGFARMAAVTTRGVLIAAGAGVAVVVAAATAVATVFAVVADDATVADEMGPALTWMMPGLVGFALLFHVSRTLYALERGRLAVAANVVGWGVVAVAAVVLVRAQVPAGGAVVAIGAASSIGMLAGGGSALVLLRRAAGGGALTGVVRTLAVLAGAVTVAGATGRWVADTVQDVAGHGLWTAVGAGAGGAVVALVVVAGAVALLDRRTAVDVLRVERTPVPASAPVVELPDE</sequence>
<feature type="transmembrane region" description="Helical" evidence="8">
    <location>
        <begin position="217"/>
        <end position="237"/>
    </location>
</feature>
<feature type="transmembrane region" description="Helical" evidence="8">
    <location>
        <begin position="258"/>
        <end position="285"/>
    </location>
</feature>
<dbReference type="PRINTS" id="PR01806">
    <property type="entry name" value="VIRFACTRMVIN"/>
</dbReference>
<dbReference type="PANTHER" id="PTHR47019">
    <property type="entry name" value="LIPID II FLIPPASE MURJ"/>
    <property type="match status" value="1"/>
</dbReference>
<feature type="transmembrane region" description="Helical" evidence="8">
    <location>
        <begin position="477"/>
        <end position="498"/>
    </location>
</feature>
<evidence type="ECO:0000256" key="3">
    <source>
        <dbReference type="ARBA" id="ARBA00022692"/>
    </source>
</evidence>
<feature type="transmembrane region" description="Helical" evidence="8">
    <location>
        <begin position="384"/>
        <end position="401"/>
    </location>
</feature>
<proteinExistence type="predicted"/>